<evidence type="ECO:0000256" key="6">
    <source>
        <dbReference type="ARBA" id="ARBA00022946"/>
    </source>
</evidence>
<keyword evidence="4 10" id="KW-0812">Transmembrane</keyword>
<name>Q4TC53_TETNG</name>
<dbReference type="Ensembl" id="ENSTNIT00000005211.1">
    <property type="protein sequence ID" value="ENSTNIP00000005065.1"/>
    <property type="gene ID" value="ENSTNIG00000002515.1"/>
</dbReference>
<dbReference type="GO" id="GO:0045277">
    <property type="term" value="C:respiratory chain complex IV"/>
    <property type="evidence" value="ECO:0007669"/>
    <property type="project" value="InterPro"/>
</dbReference>
<reference evidence="12" key="3">
    <citation type="submission" date="2025-05" db="UniProtKB">
        <authorList>
            <consortium name="Ensembl"/>
        </authorList>
    </citation>
    <scope>IDENTIFICATION</scope>
</reference>
<evidence type="ECO:0000256" key="1">
    <source>
        <dbReference type="ARBA" id="ARBA00004434"/>
    </source>
</evidence>
<dbReference type="UniPathway" id="UPA00705"/>
<dbReference type="HOGENOM" id="CLU_1524674_0_0_1"/>
<dbReference type="PANTHER" id="PTHR16717:SF7">
    <property type="entry name" value="CYTOCHROME C OXIDASE SUBUNIT 8A, MITOCHONDRIAL-LIKE"/>
    <property type="match status" value="1"/>
</dbReference>
<dbReference type="PANTHER" id="PTHR16717">
    <property type="entry name" value="CYTOCHROME C OXIDASE POLYPEPTIDE VIII"/>
    <property type="match status" value="1"/>
</dbReference>
<reference evidence="11" key="2">
    <citation type="submission" date="2004-02" db="EMBL/GenBank/DDBJ databases">
        <authorList>
            <consortium name="Genoscope"/>
            <consortium name="Whitehead Institute Centre for Genome Research"/>
        </authorList>
    </citation>
    <scope>NUCLEOTIDE SEQUENCE</scope>
</reference>
<evidence type="ECO:0000313" key="12">
    <source>
        <dbReference type="Ensembl" id="ENSTNIP00000005065.1"/>
    </source>
</evidence>
<comment type="similarity">
    <text evidence="3">Belongs to the cytochrome c oxidase VIII family.</text>
</comment>
<evidence type="ECO:0000256" key="5">
    <source>
        <dbReference type="ARBA" id="ARBA00022792"/>
    </source>
</evidence>
<dbReference type="Pfam" id="PF02285">
    <property type="entry name" value="COX8"/>
    <property type="match status" value="1"/>
</dbReference>
<keyword evidence="5" id="KW-0999">Mitochondrion inner membrane</keyword>
<keyword evidence="13" id="KW-1185">Reference proteome</keyword>
<dbReference type="CDD" id="cd00930">
    <property type="entry name" value="Cyt_c_Oxidase_VIII"/>
    <property type="match status" value="1"/>
</dbReference>
<keyword evidence="9 10" id="KW-0472">Membrane</keyword>
<feature type="transmembrane region" description="Helical" evidence="10">
    <location>
        <begin position="138"/>
        <end position="160"/>
    </location>
</feature>
<evidence type="ECO:0000313" key="13">
    <source>
        <dbReference type="Proteomes" id="UP000007303"/>
    </source>
</evidence>
<evidence type="ECO:0000256" key="7">
    <source>
        <dbReference type="ARBA" id="ARBA00022989"/>
    </source>
</evidence>
<evidence type="ECO:0000256" key="8">
    <source>
        <dbReference type="ARBA" id="ARBA00023128"/>
    </source>
</evidence>
<evidence type="ECO:0000256" key="4">
    <source>
        <dbReference type="ARBA" id="ARBA00022692"/>
    </source>
</evidence>
<dbReference type="GeneTree" id="ENSGT01140000282622"/>
<comment type="subcellular location">
    <subcellularLocation>
        <location evidence="1">Mitochondrion inner membrane</location>
        <topology evidence="1">Single-pass membrane protein</topology>
    </subcellularLocation>
</comment>
<dbReference type="AlphaFoldDB" id="Q4TC53"/>
<dbReference type="GO" id="GO:0005743">
    <property type="term" value="C:mitochondrial inner membrane"/>
    <property type="evidence" value="ECO:0007669"/>
    <property type="project" value="UniProtKB-SubCell"/>
</dbReference>
<evidence type="ECO:0000256" key="10">
    <source>
        <dbReference type="SAM" id="Phobius"/>
    </source>
</evidence>
<dbReference type="KEGG" id="tng:GSTEN00003462G001"/>
<keyword evidence="8" id="KW-0496">Mitochondrion</keyword>
<gene>
    <name evidence="11" type="ORF">GSTENG00003462001</name>
</gene>
<comment type="pathway">
    <text evidence="2">Energy metabolism; oxidative phosphorylation.</text>
</comment>
<evidence type="ECO:0000256" key="3">
    <source>
        <dbReference type="ARBA" id="ARBA00010117"/>
    </source>
</evidence>
<evidence type="ECO:0000313" key="11">
    <source>
        <dbReference type="EMBL" id="CAF89529.1"/>
    </source>
</evidence>
<accession>Q4TC53</accession>
<organism evidence="11">
    <name type="scientific">Tetraodon nigroviridis</name>
    <name type="common">Spotted green pufferfish</name>
    <name type="synonym">Chelonodon nigroviridis</name>
    <dbReference type="NCBI Taxonomy" id="99883"/>
    <lineage>
        <taxon>Eukaryota</taxon>
        <taxon>Metazoa</taxon>
        <taxon>Chordata</taxon>
        <taxon>Craniata</taxon>
        <taxon>Vertebrata</taxon>
        <taxon>Euteleostomi</taxon>
        <taxon>Actinopterygii</taxon>
        <taxon>Neopterygii</taxon>
        <taxon>Teleostei</taxon>
        <taxon>Neoteleostei</taxon>
        <taxon>Acanthomorphata</taxon>
        <taxon>Eupercaria</taxon>
        <taxon>Tetraodontiformes</taxon>
        <taxon>Tetradontoidea</taxon>
        <taxon>Tetraodontidae</taxon>
        <taxon>Tetraodon</taxon>
    </lineage>
</organism>
<dbReference type="InterPro" id="IPR036548">
    <property type="entry name" value="Cyt_c_oxidase_su8_sf"/>
</dbReference>
<dbReference type="STRING" id="99883.ENSTNIP00000005065"/>
<dbReference type="OrthoDB" id="8931496at2759"/>
<dbReference type="Proteomes" id="UP000007303">
    <property type="component" value="Unassembled WGS sequence"/>
</dbReference>
<dbReference type="EMBL" id="CAAE01007053">
    <property type="protein sequence ID" value="CAF89529.1"/>
    <property type="molecule type" value="Genomic_DNA"/>
</dbReference>
<sequence length="176" mass="19209">MSWGWRSQLSQCLLEEKQMFISPEPPQLPSVGPAAMSGSKLSSVLFLLLFSFPSSLSSPPLLFLCESSFGGTGQTTGNPSRQACVDHQVQLTVAMMTGGSILRTLANLSGSALTGPKQVVKELRRKIYSKPPRNKIGAAQSFFVMSVFTVVMLAPAAWILHHLPEYRQRSRQSPKS</sequence>
<dbReference type="SUPFAM" id="SSF81431">
    <property type="entry name" value="Mitochondrial cytochrome c oxidase subunit VIIIb (aka IX)"/>
    <property type="match status" value="1"/>
</dbReference>
<protein>
    <submittedName>
        <fullName evidence="11">(spotted green pufferfish) hypothetical protein</fullName>
    </submittedName>
</protein>
<keyword evidence="6" id="KW-0809">Transit peptide</keyword>
<proteinExistence type="inferred from homology"/>
<dbReference type="InterPro" id="IPR003205">
    <property type="entry name" value="Cyt_c_oxidase_su8"/>
</dbReference>
<evidence type="ECO:0000256" key="9">
    <source>
        <dbReference type="ARBA" id="ARBA00023136"/>
    </source>
</evidence>
<dbReference type="Gene3D" id="4.10.81.10">
    <property type="entry name" value="Cytochrome c oxidase, subunit 8"/>
    <property type="match status" value="1"/>
</dbReference>
<keyword evidence="7 10" id="KW-1133">Transmembrane helix</keyword>
<evidence type="ECO:0000256" key="2">
    <source>
        <dbReference type="ARBA" id="ARBA00004673"/>
    </source>
</evidence>
<dbReference type="GO" id="GO:0006123">
    <property type="term" value="P:mitochondrial electron transport, cytochrome c to oxygen"/>
    <property type="evidence" value="ECO:0007669"/>
    <property type="project" value="InterPro"/>
</dbReference>
<reference evidence="11 13" key="1">
    <citation type="journal article" date="2004" name="Nature">
        <title>Genome duplication in the teleost fish Tetraodon nigroviridis reveals the early vertebrate proto-karyotype.</title>
        <authorList>
            <person name="Jaillon O."/>
            <person name="Aury J.-M."/>
            <person name="Brunet F."/>
            <person name="Petit J.-L."/>
            <person name="Stange-Thomann N."/>
            <person name="Mauceli E."/>
            <person name="Bouneau L."/>
            <person name="Fischer C."/>
            <person name="Ozouf-Costaz C."/>
            <person name="Bernot A."/>
            <person name="Nicaud S."/>
            <person name="Jaffe D."/>
            <person name="Fisher S."/>
            <person name="Lutfalla G."/>
            <person name="Dossat C."/>
            <person name="Segurens B."/>
            <person name="Dasilva C."/>
            <person name="Salanoubat M."/>
            <person name="Levy M."/>
            <person name="Boudet N."/>
            <person name="Castellano S."/>
            <person name="Anthouard V."/>
            <person name="Jubin C."/>
            <person name="Castelli V."/>
            <person name="Katinka M."/>
            <person name="Vacherie B."/>
            <person name="Biemont C."/>
            <person name="Skalli Z."/>
            <person name="Cattolico L."/>
            <person name="Poulain J."/>
            <person name="De Berardinis V."/>
            <person name="Cruaud C."/>
            <person name="Duprat S."/>
            <person name="Brottier P."/>
            <person name="Coutanceau J.-P."/>
            <person name="Gouzy J."/>
            <person name="Parra G."/>
            <person name="Lardier G."/>
            <person name="Chapple C."/>
            <person name="McKernan K.J."/>
            <person name="McEwan P."/>
            <person name="Bosak S."/>
            <person name="Kellis M."/>
            <person name="Volff J.-N."/>
            <person name="Guigo R."/>
            <person name="Zody M.C."/>
            <person name="Mesirov J."/>
            <person name="Lindblad-Toh K."/>
            <person name="Birren B."/>
            <person name="Nusbaum C."/>
            <person name="Kahn D."/>
            <person name="Robinson-Rechavi M."/>
            <person name="Laudet V."/>
            <person name="Schachter V."/>
            <person name="Quetier F."/>
            <person name="Saurin W."/>
            <person name="Scarpelli C."/>
            <person name="Wincker P."/>
            <person name="Lander E.S."/>
            <person name="Weissenbach J."/>
            <person name="Roest Crollius H."/>
        </authorList>
    </citation>
    <scope>NUCLEOTIDE SEQUENCE [LARGE SCALE GENOMIC DNA]</scope>
</reference>